<sequence>MQISLNDQVALVTGGDSGIGRAICIAYAAAGAKVVVNYNSSQDKADEVVRQIKEAGGQALAVQCNVSSEDDVERLFAQTEQAFGGLDILVANAGMQKDARIADMSLDEWKAVLDVNLTGQFLCARAAVKRFRRQGNRGRMRANGVILCMSSVHETIPWAGHVNYAASKGGIGMFMRSLAQEVAQERIRVNGIAPGAIRTPINEDATEGEAGKKLLELIPYGRIGEVDDVASLALFMASDLADYMTGATVYVDGGMALYPGFEDNG</sequence>
<reference evidence="3 4" key="1">
    <citation type="submission" date="2014-10" db="EMBL/GenBank/DDBJ databases">
        <authorList>
            <person name="Seo M.-J."/>
            <person name="Seok Y.J."/>
            <person name="Cha I.-T."/>
        </authorList>
    </citation>
    <scope>NUCLEOTIDE SEQUENCE [LARGE SCALE GENOMIC DNA]</scope>
    <source>
        <strain evidence="3 4">NEU</strain>
    </source>
</reference>
<dbReference type="PANTHER" id="PTHR42879">
    <property type="entry name" value="3-OXOACYL-(ACYL-CARRIER-PROTEIN) REDUCTASE"/>
    <property type="match status" value="1"/>
</dbReference>
<dbReference type="InterPro" id="IPR050259">
    <property type="entry name" value="SDR"/>
</dbReference>
<comment type="similarity">
    <text evidence="1">Belongs to the short-chain dehydrogenases/reductases (SDR) family.</text>
</comment>
<dbReference type="InterPro" id="IPR036291">
    <property type="entry name" value="NAD(P)-bd_dom_sf"/>
</dbReference>
<evidence type="ECO:0000256" key="2">
    <source>
        <dbReference type="ARBA" id="ARBA00023002"/>
    </source>
</evidence>
<dbReference type="NCBIfam" id="NF009466">
    <property type="entry name" value="PRK12826.1-2"/>
    <property type="match status" value="1"/>
</dbReference>
<dbReference type="AlphaFoldDB" id="A0A1S2N6L2"/>
<dbReference type="NCBIfam" id="NF005559">
    <property type="entry name" value="PRK07231.1"/>
    <property type="match status" value="1"/>
</dbReference>
<evidence type="ECO:0000313" key="4">
    <source>
        <dbReference type="Proteomes" id="UP000180246"/>
    </source>
</evidence>
<dbReference type="GO" id="GO:0032787">
    <property type="term" value="P:monocarboxylic acid metabolic process"/>
    <property type="evidence" value="ECO:0007669"/>
    <property type="project" value="UniProtKB-ARBA"/>
</dbReference>
<dbReference type="FunFam" id="3.40.50.720:FF:000173">
    <property type="entry name" value="3-oxoacyl-[acyl-carrier protein] reductase"/>
    <property type="match status" value="1"/>
</dbReference>
<keyword evidence="2" id="KW-0560">Oxidoreductase</keyword>
<dbReference type="PRINTS" id="PR00081">
    <property type="entry name" value="GDHRDH"/>
</dbReference>
<dbReference type="PROSITE" id="PS00061">
    <property type="entry name" value="ADH_SHORT"/>
    <property type="match status" value="1"/>
</dbReference>
<dbReference type="Pfam" id="PF13561">
    <property type="entry name" value="adh_short_C2"/>
    <property type="match status" value="1"/>
</dbReference>
<evidence type="ECO:0000313" key="3">
    <source>
        <dbReference type="EMBL" id="OIJ40716.1"/>
    </source>
</evidence>
<dbReference type="PANTHER" id="PTHR42879:SF2">
    <property type="entry name" value="3-OXOACYL-[ACYL-CARRIER-PROTEIN] REDUCTASE FABG"/>
    <property type="match status" value="1"/>
</dbReference>
<proteinExistence type="inferred from homology"/>
<dbReference type="Proteomes" id="UP000180246">
    <property type="component" value="Unassembled WGS sequence"/>
</dbReference>
<dbReference type="InterPro" id="IPR020904">
    <property type="entry name" value="Sc_DH/Rdtase_CS"/>
</dbReference>
<dbReference type="InterPro" id="IPR002347">
    <property type="entry name" value="SDR_fam"/>
</dbReference>
<comment type="caution">
    <text evidence="3">The sequence shown here is derived from an EMBL/GenBank/DDBJ whole genome shotgun (WGS) entry which is preliminary data.</text>
</comment>
<organism evidence="3 4">
    <name type="scientific">Massilia timonae</name>
    <dbReference type="NCBI Taxonomy" id="47229"/>
    <lineage>
        <taxon>Bacteria</taxon>
        <taxon>Pseudomonadati</taxon>
        <taxon>Pseudomonadota</taxon>
        <taxon>Betaproteobacteria</taxon>
        <taxon>Burkholderiales</taxon>
        <taxon>Oxalobacteraceae</taxon>
        <taxon>Telluria group</taxon>
        <taxon>Massilia</taxon>
    </lineage>
</organism>
<dbReference type="Gene3D" id="3.40.50.720">
    <property type="entry name" value="NAD(P)-binding Rossmann-like Domain"/>
    <property type="match status" value="1"/>
</dbReference>
<dbReference type="RefSeq" id="WP_071361156.1">
    <property type="nucleotide sequence ID" value="NZ_JRYB01000001.1"/>
</dbReference>
<dbReference type="SUPFAM" id="SSF51735">
    <property type="entry name" value="NAD(P)-binding Rossmann-fold domains"/>
    <property type="match status" value="1"/>
</dbReference>
<protein>
    <submittedName>
        <fullName evidence="3">Short chain dehydrogenase family protein</fullName>
    </submittedName>
</protein>
<dbReference type="EMBL" id="JRYB01000001">
    <property type="protein sequence ID" value="OIJ40716.1"/>
    <property type="molecule type" value="Genomic_DNA"/>
</dbReference>
<dbReference type="GO" id="GO:0016491">
    <property type="term" value="F:oxidoreductase activity"/>
    <property type="evidence" value="ECO:0007669"/>
    <property type="project" value="UniProtKB-KW"/>
</dbReference>
<accession>A0A1S2N6L2</accession>
<evidence type="ECO:0000256" key="1">
    <source>
        <dbReference type="ARBA" id="ARBA00006484"/>
    </source>
</evidence>
<name>A0A1S2N6L2_9BURK</name>
<dbReference type="PRINTS" id="PR00080">
    <property type="entry name" value="SDRFAMILY"/>
</dbReference>
<gene>
    <name evidence="3" type="ORF">LO55_1746</name>
</gene>